<dbReference type="EMBL" id="RAWE01000127">
    <property type="protein sequence ID" value="RKG98958.1"/>
    <property type="molecule type" value="Genomic_DNA"/>
</dbReference>
<protein>
    <submittedName>
        <fullName evidence="7">Uncharacterized protein</fullName>
    </submittedName>
</protein>
<gene>
    <name evidence="7" type="ORF">D7X32_28065</name>
</gene>
<organism evidence="7 8">
    <name type="scientific">Corallococcus carmarthensis</name>
    <dbReference type="NCBI Taxonomy" id="2316728"/>
    <lineage>
        <taxon>Bacteria</taxon>
        <taxon>Pseudomonadati</taxon>
        <taxon>Myxococcota</taxon>
        <taxon>Myxococcia</taxon>
        <taxon>Myxococcales</taxon>
        <taxon>Cystobacterineae</taxon>
        <taxon>Myxococcaceae</taxon>
        <taxon>Corallococcus</taxon>
    </lineage>
</organism>
<evidence type="ECO:0000256" key="1">
    <source>
        <dbReference type="ARBA" id="ARBA00022737"/>
    </source>
</evidence>
<dbReference type="InterPro" id="IPR051012">
    <property type="entry name" value="CellSynth/LPSAsmb/PSIAsmb"/>
</dbReference>
<dbReference type="PANTHER" id="PTHR45586:SF1">
    <property type="entry name" value="LIPOPOLYSACCHARIDE ASSEMBLY PROTEIN B"/>
    <property type="match status" value="1"/>
</dbReference>
<dbReference type="SUPFAM" id="SSF48452">
    <property type="entry name" value="TPR-like"/>
    <property type="match status" value="2"/>
</dbReference>
<dbReference type="OrthoDB" id="5515373at2"/>
<feature type="repeat" description="TPR" evidence="3">
    <location>
        <begin position="231"/>
        <end position="264"/>
    </location>
</feature>
<dbReference type="InterPro" id="IPR011990">
    <property type="entry name" value="TPR-like_helical_dom_sf"/>
</dbReference>
<name>A0A3A8JVI4_9BACT</name>
<feature type="chain" id="PRO_5017397667" evidence="6">
    <location>
        <begin position="22"/>
        <end position="801"/>
    </location>
</feature>
<keyword evidence="2 3" id="KW-0802">TPR repeat</keyword>
<dbReference type="AlphaFoldDB" id="A0A3A8JVI4"/>
<dbReference type="InterPro" id="IPR019734">
    <property type="entry name" value="TPR_rpt"/>
</dbReference>
<keyword evidence="4" id="KW-0175">Coiled coil</keyword>
<dbReference type="RefSeq" id="WP_120605633.1">
    <property type="nucleotide sequence ID" value="NZ_RAWE01000127.1"/>
</dbReference>
<evidence type="ECO:0000256" key="5">
    <source>
        <dbReference type="SAM" id="MobiDB-lite"/>
    </source>
</evidence>
<keyword evidence="1" id="KW-0677">Repeat</keyword>
<keyword evidence="6" id="KW-0732">Signal</keyword>
<sequence>MTATLHALALALSLGAAPAPAPQPSKPGTALPPMPASLSSRAASVEAVEAQLRTAEQSLRFVETQFTERPEPSSTDSQLKRFSEGEVYSLLGDWAAASVLFYDLVSDPDFKANPRYPEAVFYLADALYQQKNDIGARVYLRDVLSLPLTPQRYKEAVSRYLAVAGRLQQFEGIDAYVEKARQLSGGVLAPDIAYVHARGTFKRLDLPPDEHQQRSRALFAPLAQSPGAFRVQAVYHLGVLSVQSGDYPAAIAQFQRIVGNGPDAVVSSGLAEAEAQRFRELAFLSLGRLMYETGRYDEALDHYGQISRESERFPESLLEVAWTYVRKQDFTQAKNATDILLLVAPDSQLAPEARILQGHLLQKLRQYDEALETYDGVARMFAPARDKVDALLRVNHDPVAYFDNLLARNERSLDVSTLLPPLALKYASTQKEVADAVRMVGDLDSGRQGAGEAKAIAERILEALNARGLEAFPELQEGNVRVEAVDTALTAVEQALVQAEAELVGEKLTPAEREKLLVAQGAREAQRLRFAALPTTNKELEARRLRMQAKVDVVDREAFRVGYELQSLHANAAAIRKWVEDTRDERQADPAEEREFLVQLQAEIATLKDLQAELDRTRARLASERQSTDTSLEGEAAIRARYSATLQQEHGLLRAGEGRLSGEDTRVLLRMHAVRSRIDSLRGRVAVARVALRARLEHRVKSIRDKVRVEQALLQGYEQEVTAASGDARNLVGRIAYDSFRRVRQQFYDLVLKADTGTVDVAFSRTQDNTANIQKVAKEKADALRALDTEFKDVLSSEGGD</sequence>
<accession>A0A3A8JVI4</accession>
<dbReference type="PANTHER" id="PTHR45586">
    <property type="entry name" value="TPR REPEAT-CONTAINING PROTEIN PA4667"/>
    <property type="match status" value="1"/>
</dbReference>
<evidence type="ECO:0000256" key="3">
    <source>
        <dbReference type="PROSITE-ProRule" id="PRU00339"/>
    </source>
</evidence>
<evidence type="ECO:0000256" key="2">
    <source>
        <dbReference type="ARBA" id="ARBA00022803"/>
    </source>
</evidence>
<dbReference type="PROSITE" id="PS50005">
    <property type="entry name" value="TPR"/>
    <property type="match status" value="2"/>
</dbReference>
<comment type="caution">
    <text evidence="7">The sequence shown here is derived from an EMBL/GenBank/DDBJ whole genome shotgun (WGS) entry which is preliminary data.</text>
</comment>
<reference evidence="8" key="1">
    <citation type="submission" date="2018-09" db="EMBL/GenBank/DDBJ databases">
        <authorList>
            <person name="Livingstone P.G."/>
            <person name="Whitworth D.E."/>
        </authorList>
    </citation>
    <scope>NUCLEOTIDE SEQUENCE [LARGE SCALE GENOMIC DNA]</scope>
    <source>
        <strain evidence="8">CA043D</strain>
    </source>
</reference>
<dbReference type="SMART" id="SM00028">
    <property type="entry name" value="TPR"/>
    <property type="match status" value="4"/>
</dbReference>
<evidence type="ECO:0000313" key="7">
    <source>
        <dbReference type="EMBL" id="RKG98958.1"/>
    </source>
</evidence>
<feature type="coiled-coil region" evidence="4">
    <location>
        <begin position="597"/>
        <end position="627"/>
    </location>
</feature>
<feature type="signal peptide" evidence="6">
    <location>
        <begin position="1"/>
        <end position="21"/>
    </location>
</feature>
<dbReference type="Gene3D" id="1.25.40.10">
    <property type="entry name" value="Tetratricopeptide repeat domain"/>
    <property type="match status" value="2"/>
</dbReference>
<proteinExistence type="predicted"/>
<evidence type="ECO:0000256" key="6">
    <source>
        <dbReference type="SAM" id="SignalP"/>
    </source>
</evidence>
<feature type="repeat" description="TPR" evidence="3">
    <location>
        <begin position="280"/>
        <end position="313"/>
    </location>
</feature>
<keyword evidence="8" id="KW-1185">Reference proteome</keyword>
<evidence type="ECO:0000313" key="8">
    <source>
        <dbReference type="Proteomes" id="UP000268313"/>
    </source>
</evidence>
<dbReference type="Proteomes" id="UP000268313">
    <property type="component" value="Unassembled WGS sequence"/>
</dbReference>
<dbReference type="Pfam" id="PF13432">
    <property type="entry name" value="TPR_16"/>
    <property type="match status" value="1"/>
</dbReference>
<feature type="region of interest" description="Disordered" evidence="5">
    <location>
        <begin position="17"/>
        <end position="38"/>
    </location>
</feature>
<evidence type="ECO:0000256" key="4">
    <source>
        <dbReference type="SAM" id="Coils"/>
    </source>
</evidence>
<feature type="compositionally biased region" description="Pro residues" evidence="5">
    <location>
        <begin position="19"/>
        <end position="35"/>
    </location>
</feature>